<dbReference type="GO" id="GO:0047769">
    <property type="term" value="F:arogenate dehydratase activity"/>
    <property type="evidence" value="ECO:0007669"/>
    <property type="project" value="TreeGrafter"/>
</dbReference>
<reference evidence="7 8" key="1">
    <citation type="submission" date="2024-04" db="EMBL/GenBank/DDBJ databases">
        <authorList>
            <person name="Fracassetti M."/>
        </authorList>
    </citation>
    <scope>NUCLEOTIDE SEQUENCE [LARGE SCALE GENOMIC DNA]</scope>
</reference>
<accession>A0AAV2DP83</accession>
<keyword evidence="3" id="KW-0584">Phenylalanine biosynthesis</keyword>
<evidence type="ECO:0000313" key="7">
    <source>
        <dbReference type="EMBL" id="CAL1374989.1"/>
    </source>
</evidence>
<evidence type="ECO:0000256" key="4">
    <source>
        <dbReference type="ARBA" id="ARBA00023239"/>
    </source>
</evidence>
<evidence type="ECO:0000256" key="5">
    <source>
        <dbReference type="ARBA" id="ARBA00029440"/>
    </source>
</evidence>
<dbReference type="GO" id="GO:0009507">
    <property type="term" value="C:chloroplast"/>
    <property type="evidence" value="ECO:0007669"/>
    <property type="project" value="TreeGrafter"/>
</dbReference>
<keyword evidence="2" id="KW-0057">Aromatic amino acid biosynthesis</keyword>
<feature type="domain" description="Prephenate dehydratase" evidence="6">
    <location>
        <begin position="1"/>
        <end position="93"/>
    </location>
</feature>
<keyword evidence="1" id="KW-0028">Amino-acid biosynthesis</keyword>
<dbReference type="InterPro" id="IPR001086">
    <property type="entry name" value="Preph_deHydtase"/>
</dbReference>
<evidence type="ECO:0000259" key="6">
    <source>
        <dbReference type="PROSITE" id="PS51171"/>
    </source>
</evidence>
<name>A0AAV2DP83_9ROSI</name>
<comment type="pathway">
    <text evidence="5">Amino-acid biosynthesis.</text>
</comment>
<evidence type="ECO:0000256" key="2">
    <source>
        <dbReference type="ARBA" id="ARBA00023141"/>
    </source>
</evidence>
<dbReference type="AlphaFoldDB" id="A0AAV2DP83"/>
<dbReference type="Gene3D" id="3.40.190.10">
    <property type="entry name" value="Periplasmic binding protein-like II"/>
    <property type="match status" value="1"/>
</dbReference>
<evidence type="ECO:0000256" key="3">
    <source>
        <dbReference type="ARBA" id="ARBA00023222"/>
    </source>
</evidence>
<dbReference type="GO" id="GO:0009094">
    <property type="term" value="P:L-phenylalanine biosynthetic process"/>
    <property type="evidence" value="ECO:0007669"/>
    <property type="project" value="UniProtKB-KW"/>
</dbReference>
<dbReference type="PANTHER" id="PTHR21022:SF20">
    <property type="entry name" value="AROGENATE DEHYDRATASE_PREPHENATE DEHYDRATASE 1, CHLOROPLASTIC"/>
    <property type="match status" value="1"/>
</dbReference>
<dbReference type="PROSITE" id="PS51171">
    <property type="entry name" value="PREPHENATE_DEHYDR_3"/>
    <property type="match status" value="1"/>
</dbReference>
<keyword evidence="4" id="KW-0456">Lyase</keyword>
<organism evidence="7 8">
    <name type="scientific">Linum trigynum</name>
    <dbReference type="NCBI Taxonomy" id="586398"/>
    <lineage>
        <taxon>Eukaryota</taxon>
        <taxon>Viridiplantae</taxon>
        <taxon>Streptophyta</taxon>
        <taxon>Embryophyta</taxon>
        <taxon>Tracheophyta</taxon>
        <taxon>Spermatophyta</taxon>
        <taxon>Magnoliopsida</taxon>
        <taxon>eudicotyledons</taxon>
        <taxon>Gunneridae</taxon>
        <taxon>Pentapetalae</taxon>
        <taxon>rosids</taxon>
        <taxon>fabids</taxon>
        <taxon>Malpighiales</taxon>
        <taxon>Linaceae</taxon>
        <taxon>Linum</taxon>
    </lineage>
</organism>
<dbReference type="Proteomes" id="UP001497516">
    <property type="component" value="Chromosome 3"/>
</dbReference>
<evidence type="ECO:0000256" key="1">
    <source>
        <dbReference type="ARBA" id="ARBA00022605"/>
    </source>
</evidence>
<keyword evidence="8" id="KW-1185">Reference proteome</keyword>
<sequence length="106" mass="11395">MFPNEAFSVDSCLPKSLDSALAQCEMTLSNLNITRVNADDTAGAAQIVAASGQRDTGAVASARAAEIYGLDIVAKNNVQDDENNITRFLILARERQAISDKHCFHP</sequence>
<dbReference type="PANTHER" id="PTHR21022">
    <property type="entry name" value="PREPHENATE DEHYDRATASE P PROTEIN"/>
    <property type="match status" value="1"/>
</dbReference>
<gene>
    <name evidence="7" type="ORF">LTRI10_LOCUS16818</name>
</gene>
<protein>
    <recommendedName>
        <fullName evidence="6">Prephenate dehydratase domain-containing protein</fullName>
    </recommendedName>
</protein>
<evidence type="ECO:0000313" key="8">
    <source>
        <dbReference type="Proteomes" id="UP001497516"/>
    </source>
</evidence>
<dbReference type="SUPFAM" id="SSF53850">
    <property type="entry name" value="Periplasmic binding protein-like II"/>
    <property type="match status" value="1"/>
</dbReference>
<dbReference type="EMBL" id="OZ034816">
    <property type="protein sequence ID" value="CAL1374989.1"/>
    <property type="molecule type" value="Genomic_DNA"/>
</dbReference>
<dbReference type="GO" id="GO:0004664">
    <property type="term" value="F:prephenate dehydratase activity"/>
    <property type="evidence" value="ECO:0007669"/>
    <property type="project" value="InterPro"/>
</dbReference>
<dbReference type="Pfam" id="PF00800">
    <property type="entry name" value="PDT"/>
    <property type="match status" value="1"/>
</dbReference>
<proteinExistence type="predicted"/>